<keyword evidence="3" id="KW-0732">Signal</keyword>
<evidence type="ECO:0000256" key="3">
    <source>
        <dbReference type="SAM" id="SignalP"/>
    </source>
</evidence>
<dbReference type="Proteomes" id="UP000193411">
    <property type="component" value="Unassembled WGS sequence"/>
</dbReference>
<dbReference type="SUPFAM" id="SSF117281">
    <property type="entry name" value="Kelch motif"/>
    <property type="match status" value="1"/>
</dbReference>
<keyword evidence="2" id="KW-0677">Repeat</keyword>
<keyword evidence="1" id="KW-0880">Kelch repeat</keyword>
<dbReference type="EMBL" id="MCFL01000016">
    <property type="protein sequence ID" value="ORZ36667.1"/>
    <property type="molecule type" value="Genomic_DNA"/>
</dbReference>
<dbReference type="AlphaFoldDB" id="A0A1Y2HPY2"/>
<comment type="caution">
    <text evidence="4">The sequence shown here is derived from an EMBL/GenBank/DDBJ whole genome shotgun (WGS) entry which is preliminary data.</text>
</comment>
<organism evidence="4 5">
    <name type="scientific">Catenaria anguillulae PL171</name>
    <dbReference type="NCBI Taxonomy" id="765915"/>
    <lineage>
        <taxon>Eukaryota</taxon>
        <taxon>Fungi</taxon>
        <taxon>Fungi incertae sedis</taxon>
        <taxon>Blastocladiomycota</taxon>
        <taxon>Blastocladiomycetes</taxon>
        <taxon>Blastocladiales</taxon>
        <taxon>Catenariaceae</taxon>
        <taxon>Catenaria</taxon>
    </lineage>
</organism>
<protein>
    <recommendedName>
        <fullName evidence="6">Galactose oxidase</fullName>
    </recommendedName>
</protein>
<reference evidence="4 5" key="1">
    <citation type="submission" date="2016-07" db="EMBL/GenBank/DDBJ databases">
        <title>Pervasive Adenine N6-methylation of Active Genes in Fungi.</title>
        <authorList>
            <consortium name="DOE Joint Genome Institute"/>
            <person name="Mondo S.J."/>
            <person name="Dannebaum R.O."/>
            <person name="Kuo R.C."/>
            <person name="Labutti K."/>
            <person name="Haridas S."/>
            <person name="Kuo A."/>
            <person name="Salamov A."/>
            <person name="Ahrendt S.R."/>
            <person name="Lipzen A."/>
            <person name="Sullivan W."/>
            <person name="Andreopoulos W.B."/>
            <person name="Clum A."/>
            <person name="Lindquist E."/>
            <person name="Daum C."/>
            <person name="Ramamoorthy G.K."/>
            <person name="Gryganskyi A."/>
            <person name="Culley D."/>
            <person name="Magnuson J.K."/>
            <person name="James T.Y."/>
            <person name="O'Malley M.A."/>
            <person name="Stajich J.E."/>
            <person name="Spatafora J.W."/>
            <person name="Visel A."/>
            <person name="Grigoriev I.V."/>
        </authorList>
    </citation>
    <scope>NUCLEOTIDE SEQUENCE [LARGE SCALE GENOMIC DNA]</scope>
    <source>
        <strain evidence="4 5">PL171</strain>
    </source>
</reference>
<proteinExistence type="predicted"/>
<evidence type="ECO:0000256" key="1">
    <source>
        <dbReference type="ARBA" id="ARBA00022441"/>
    </source>
</evidence>
<evidence type="ECO:0008006" key="6">
    <source>
        <dbReference type="Google" id="ProtNLM"/>
    </source>
</evidence>
<gene>
    <name evidence="4" type="ORF">BCR44DRAFT_27193</name>
</gene>
<feature type="chain" id="PRO_5012576063" description="Galactose oxidase" evidence="3">
    <location>
        <begin position="28"/>
        <end position="401"/>
    </location>
</feature>
<dbReference type="PANTHER" id="PTHR46093:SF18">
    <property type="entry name" value="FIBRONECTIN TYPE-III DOMAIN-CONTAINING PROTEIN"/>
    <property type="match status" value="1"/>
</dbReference>
<evidence type="ECO:0000313" key="4">
    <source>
        <dbReference type="EMBL" id="ORZ36667.1"/>
    </source>
</evidence>
<dbReference type="Gene3D" id="2.120.10.80">
    <property type="entry name" value="Kelch-type beta propeller"/>
    <property type="match status" value="1"/>
</dbReference>
<dbReference type="OrthoDB" id="5630257at2759"/>
<name>A0A1Y2HPY2_9FUNG</name>
<dbReference type="InterPro" id="IPR015915">
    <property type="entry name" value="Kelch-typ_b-propeller"/>
</dbReference>
<keyword evidence="5" id="KW-1185">Reference proteome</keyword>
<dbReference type="PANTHER" id="PTHR46093">
    <property type="entry name" value="ACYL-COA-BINDING DOMAIN-CONTAINING PROTEIN 5"/>
    <property type="match status" value="1"/>
</dbReference>
<evidence type="ECO:0000313" key="5">
    <source>
        <dbReference type="Proteomes" id="UP000193411"/>
    </source>
</evidence>
<evidence type="ECO:0000256" key="2">
    <source>
        <dbReference type="ARBA" id="ARBA00022737"/>
    </source>
</evidence>
<accession>A0A1Y2HPY2</accession>
<sequence>MTAPFVLLAAGLCLCLGIAGPATVTRASSTKDISTAHLAPLSSLLLFGGYNASSSSQYLTIAGILSLASTFSTDAPPITSLDPLPFPTSRLVPVITSRGGNGFDVHLSNGVMNGQLGNRTFTYTVTANGSSAPKVKLQSKVIEGNVQVPFAPAYVAAASTKMDAMDGGVNWAVGGRYYPEGPFVDKMWVFGRDGPPSAEQQTQPSPSPRADAALVPLNGTHLLLSGGYTTNTSTTHSDMWTYSIASKSWLKYPHSTTRPRSHHALVVFKHKWVVLIGREPPLVEVMEWTWGSKPKVAEVKGTGPQGLETTAAVVVGTQIVLVGGLTASEDKDDRLIRVLKIQEVKDGAGAEALAFEWYRTKFTNTFVFDLDCLTFLGHNQQVKHFHPTALRHSPQLTIAFP</sequence>
<feature type="signal peptide" evidence="3">
    <location>
        <begin position="1"/>
        <end position="27"/>
    </location>
</feature>